<dbReference type="Gene3D" id="1.10.3720.10">
    <property type="entry name" value="MetI-like"/>
    <property type="match status" value="1"/>
</dbReference>
<proteinExistence type="inferred from homology"/>
<dbReference type="GO" id="GO:0022857">
    <property type="term" value="F:transmembrane transporter activity"/>
    <property type="evidence" value="ECO:0007669"/>
    <property type="project" value="InterPro"/>
</dbReference>
<sequence>MRYEFHWSVLWSGQTGGWLLQGLLVTLAISGLAWVLAVALGVVSGALRTGPWRPLRAGAAAYVEFFRNVPLLVWMFFWYFGVPPLLPAVIRDWLFDHGAEFWAGMLALGVYHGARMSEVIRSGIQSIPRTQFEAAYAMGLTPGQVYRLVIVPIALRLIVPPATNESLNLLKNSSVALTISVAELTFQTRQIETYTARAIEALTAGTVIYLALCLGIAWIMGRVERRFAIPGLIARGGA</sequence>
<dbReference type="Pfam" id="PF00528">
    <property type="entry name" value="BPD_transp_1"/>
    <property type="match status" value="1"/>
</dbReference>
<evidence type="ECO:0000256" key="6">
    <source>
        <dbReference type="ARBA" id="ARBA00022989"/>
    </source>
</evidence>
<comment type="caution">
    <text evidence="10">The sequence shown here is derived from an EMBL/GenBank/DDBJ whole genome shotgun (WGS) entry which is preliminary data.</text>
</comment>
<dbReference type="InterPro" id="IPR043429">
    <property type="entry name" value="ArtM/GltK/GlnP/TcyL/YhdX-like"/>
</dbReference>
<keyword evidence="4" id="KW-1003">Cell membrane</keyword>
<evidence type="ECO:0000256" key="8">
    <source>
        <dbReference type="RuleBase" id="RU363032"/>
    </source>
</evidence>
<keyword evidence="5 8" id="KW-0812">Transmembrane</keyword>
<accession>A0A932I2G9</accession>
<feature type="transmembrane region" description="Helical" evidence="8">
    <location>
        <begin position="20"/>
        <end position="47"/>
    </location>
</feature>
<keyword evidence="6 8" id="KW-1133">Transmembrane helix</keyword>
<feature type="transmembrane region" description="Helical" evidence="8">
    <location>
        <begin position="59"/>
        <end position="81"/>
    </location>
</feature>
<evidence type="ECO:0000256" key="5">
    <source>
        <dbReference type="ARBA" id="ARBA00022692"/>
    </source>
</evidence>
<dbReference type="EMBL" id="JACPUR010000032">
    <property type="protein sequence ID" value="MBI3128567.1"/>
    <property type="molecule type" value="Genomic_DNA"/>
</dbReference>
<evidence type="ECO:0000256" key="7">
    <source>
        <dbReference type="ARBA" id="ARBA00023136"/>
    </source>
</evidence>
<feature type="transmembrane region" description="Helical" evidence="8">
    <location>
        <begin position="93"/>
        <end position="114"/>
    </location>
</feature>
<reference evidence="10" key="1">
    <citation type="submission" date="2020-07" db="EMBL/GenBank/DDBJ databases">
        <title>Huge and variable diversity of episymbiotic CPR bacteria and DPANN archaea in groundwater ecosystems.</title>
        <authorList>
            <person name="He C.Y."/>
            <person name="Keren R."/>
            <person name="Whittaker M."/>
            <person name="Farag I.F."/>
            <person name="Doudna J."/>
            <person name="Cate J.H.D."/>
            <person name="Banfield J.F."/>
        </authorList>
    </citation>
    <scope>NUCLEOTIDE SEQUENCE</scope>
    <source>
        <strain evidence="10">NC_groundwater_763_Ag_S-0.2um_68_21</strain>
    </source>
</reference>
<comment type="similarity">
    <text evidence="2">Belongs to the binding-protein-dependent transport system permease family. HisMQ subfamily.</text>
</comment>
<keyword evidence="3 8" id="KW-0813">Transport</keyword>
<dbReference type="CDD" id="cd06261">
    <property type="entry name" value="TM_PBP2"/>
    <property type="match status" value="1"/>
</dbReference>
<evidence type="ECO:0000256" key="3">
    <source>
        <dbReference type="ARBA" id="ARBA00022448"/>
    </source>
</evidence>
<dbReference type="PROSITE" id="PS50928">
    <property type="entry name" value="ABC_TM1"/>
    <property type="match status" value="1"/>
</dbReference>
<dbReference type="PANTHER" id="PTHR30614:SF42">
    <property type="entry name" value="GLUTAMATE_ASPARTATE IMPORT PERMEASE PROTEIN GLTJ"/>
    <property type="match status" value="1"/>
</dbReference>
<dbReference type="SUPFAM" id="SSF161098">
    <property type="entry name" value="MetI-like"/>
    <property type="match status" value="1"/>
</dbReference>
<organism evidence="10 11">
    <name type="scientific">Tectimicrobiota bacterium</name>
    <dbReference type="NCBI Taxonomy" id="2528274"/>
    <lineage>
        <taxon>Bacteria</taxon>
        <taxon>Pseudomonadati</taxon>
        <taxon>Nitrospinota/Tectimicrobiota group</taxon>
        <taxon>Candidatus Tectimicrobiota</taxon>
    </lineage>
</organism>
<dbReference type="InterPro" id="IPR010065">
    <property type="entry name" value="AA_ABC_transptr_permease_3TM"/>
</dbReference>
<name>A0A932I2G9_UNCTE</name>
<dbReference type="NCBIfam" id="TIGR01726">
    <property type="entry name" value="HEQRo_perm_3TM"/>
    <property type="match status" value="1"/>
</dbReference>
<dbReference type="GO" id="GO:0006865">
    <property type="term" value="P:amino acid transport"/>
    <property type="evidence" value="ECO:0007669"/>
    <property type="project" value="TreeGrafter"/>
</dbReference>
<keyword evidence="7 8" id="KW-0472">Membrane</keyword>
<dbReference type="InterPro" id="IPR000515">
    <property type="entry name" value="MetI-like"/>
</dbReference>
<evidence type="ECO:0000256" key="4">
    <source>
        <dbReference type="ARBA" id="ARBA00022475"/>
    </source>
</evidence>
<dbReference type="Proteomes" id="UP000782312">
    <property type="component" value="Unassembled WGS sequence"/>
</dbReference>
<dbReference type="PANTHER" id="PTHR30614">
    <property type="entry name" value="MEMBRANE COMPONENT OF AMINO ACID ABC TRANSPORTER"/>
    <property type="match status" value="1"/>
</dbReference>
<gene>
    <name evidence="10" type="ORF">HYZ11_13260</name>
</gene>
<evidence type="ECO:0000256" key="2">
    <source>
        <dbReference type="ARBA" id="ARBA00010072"/>
    </source>
</evidence>
<evidence type="ECO:0000313" key="11">
    <source>
        <dbReference type="Proteomes" id="UP000782312"/>
    </source>
</evidence>
<dbReference type="AlphaFoldDB" id="A0A932I2G9"/>
<dbReference type="GO" id="GO:0043190">
    <property type="term" value="C:ATP-binding cassette (ABC) transporter complex"/>
    <property type="evidence" value="ECO:0007669"/>
    <property type="project" value="InterPro"/>
</dbReference>
<feature type="transmembrane region" description="Helical" evidence="8">
    <location>
        <begin position="201"/>
        <end position="220"/>
    </location>
</feature>
<protein>
    <submittedName>
        <fullName evidence="10">Amino acid ABC transporter permease</fullName>
    </submittedName>
</protein>
<evidence type="ECO:0000259" key="9">
    <source>
        <dbReference type="PROSITE" id="PS50928"/>
    </source>
</evidence>
<evidence type="ECO:0000256" key="1">
    <source>
        <dbReference type="ARBA" id="ARBA00004429"/>
    </source>
</evidence>
<comment type="subcellular location">
    <subcellularLocation>
        <location evidence="1">Cell inner membrane</location>
        <topology evidence="1">Multi-pass membrane protein</topology>
    </subcellularLocation>
    <subcellularLocation>
        <location evidence="8">Cell membrane</location>
        <topology evidence="8">Multi-pass membrane protein</topology>
    </subcellularLocation>
</comment>
<evidence type="ECO:0000313" key="10">
    <source>
        <dbReference type="EMBL" id="MBI3128567.1"/>
    </source>
</evidence>
<feature type="domain" description="ABC transmembrane type-1" evidence="9">
    <location>
        <begin position="23"/>
        <end position="220"/>
    </location>
</feature>
<dbReference type="InterPro" id="IPR035906">
    <property type="entry name" value="MetI-like_sf"/>
</dbReference>